<feature type="domain" description="IclR-ED" evidence="6">
    <location>
        <begin position="67"/>
        <end position="241"/>
    </location>
</feature>
<dbReference type="Gene3D" id="1.10.10.10">
    <property type="entry name" value="Winged helix-like DNA-binding domain superfamily/Winged helix DNA-binding domain"/>
    <property type="match status" value="1"/>
</dbReference>
<protein>
    <submittedName>
        <fullName evidence="7">IclR family transcriptional regulator</fullName>
    </submittedName>
</protein>
<evidence type="ECO:0000256" key="4">
    <source>
        <dbReference type="SAM" id="MobiDB-lite"/>
    </source>
</evidence>
<keyword evidence="8" id="KW-1185">Reference proteome</keyword>
<dbReference type="InterPro" id="IPR036388">
    <property type="entry name" value="WH-like_DNA-bd_sf"/>
</dbReference>
<evidence type="ECO:0000313" key="8">
    <source>
        <dbReference type="Proteomes" id="UP000272560"/>
    </source>
</evidence>
<dbReference type="PROSITE" id="PS51078">
    <property type="entry name" value="ICLR_ED"/>
    <property type="match status" value="1"/>
</dbReference>
<dbReference type="InterPro" id="IPR050707">
    <property type="entry name" value="HTH_MetabolicPath_Reg"/>
</dbReference>
<dbReference type="Gene3D" id="3.30.450.40">
    <property type="match status" value="2"/>
</dbReference>
<proteinExistence type="predicted"/>
<dbReference type="RefSeq" id="WP_120148187.1">
    <property type="nucleotide sequence ID" value="NZ_QZVT01000003.1"/>
</dbReference>
<dbReference type="InterPro" id="IPR005471">
    <property type="entry name" value="Tscrpt_reg_IclR_N"/>
</dbReference>
<dbReference type="GO" id="GO:0045892">
    <property type="term" value="P:negative regulation of DNA-templated transcription"/>
    <property type="evidence" value="ECO:0007669"/>
    <property type="project" value="TreeGrafter"/>
</dbReference>
<dbReference type="InterPro" id="IPR036390">
    <property type="entry name" value="WH_DNA-bd_sf"/>
</dbReference>
<gene>
    <name evidence="7" type="ORF">D6T63_06440</name>
</gene>
<dbReference type="Pfam" id="PF01614">
    <property type="entry name" value="IclR_C"/>
    <property type="match status" value="1"/>
</dbReference>
<dbReference type="InterPro" id="IPR014757">
    <property type="entry name" value="Tscrpt_reg_IclR_C"/>
</dbReference>
<dbReference type="SUPFAM" id="SSF46785">
    <property type="entry name" value="Winged helix' DNA-binding domain"/>
    <property type="match status" value="1"/>
</dbReference>
<reference evidence="7 8" key="1">
    <citation type="submission" date="2018-09" db="EMBL/GenBank/DDBJ databases">
        <title>Novel species of Arthrobacter.</title>
        <authorList>
            <person name="Liu Q."/>
            <person name="Xin Y.-H."/>
        </authorList>
    </citation>
    <scope>NUCLEOTIDE SEQUENCE [LARGE SCALE GENOMIC DNA]</scope>
    <source>
        <strain evidence="7 8">Hz2</strain>
    </source>
</reference>
<evidence type="ECO:0000259" key="5">
    <source>
        <dbReference type="PROSITE" id="PS51077"/>
    </source>
</evidence>
<dbReference type="PROSITE" id="PS51077">
    <property type="entry name" value="HTH_ICLR"/>
    <property type="match status" value="1"/>
</dbReference>
<keyword evidence="1" id="KW-0805">Transcription regulation</keyword>
<dbReference type="EMBL" id="QZVT01000003">
    <property type="protein sequence ID" value="RJT80841.1"/>
    <property type="molecule type" value="Genomic_DNA"/>
</dbReference>
<dbReference type="GO" id="GO:0003677">
    <property type="term" value="F:DNA binding"/>
    <property type="evidence" value="ECO:0007669"/>
    <property type="project" value="UniProtKB-KW"/>
</dbReference>
<dbReference type="SMART" id="SM00346">
    <property type="entry name" value="HTH_ICLR"/>
    <property type="match status" value="1"/>
</dbReference>
<feature type="region of interest" description="Disordered" evidence="4">
    <location>
        <begin position="214"/>
        <end position="241"/>
    </location>
</feature>
<accession>A0A3A5M5I4</accession>
<dbReference type="GO" id="GO:0003700">
    <property type="term" value="F:DNA-binding transcription factor activity"/>
    <property type="evidence" value="ECO:0007669"/>
    <property type="project" value="TreeGrafter"/>
</dbReference>
<dbReference type="Proteomes" id="UP000272560">
    <property type="component" value="Unassembled WGS sequence"/>
</dbReference>
<dbReference type="InterPro" id="IPR029016">
    <property type="entry name" value="GAF-like_dom_sf"/>
</dbReference>
<dbReference type="PANTHER" id="PTHR30136">
    <property type="entry name" value="HELIX-TURN-HELIX TRANSCRIPTIONAL REGULATOR, ICLR FAMILY"/>
    <property type="match status" value="1"/>
</dbReference>
<keyword evidence="2" id="KW-0238">DNA-binding</keyword>
<evidence type="ECO:0000256" key="1">
    <source>
        <dbReference type="ARBA" id="ARBA00023015"/>
    </source>
</evidence>
<dbReference type="SUPFAM" id="SSF55781">
    <property type="entry name" value="GAF domain-like"/>
    <property type="match status" value="1"/>
</dbReference>
<dbReference type="Pfam" id="PF09339">
    <property type="entry name" value="HTH_IclR"/>
    <property type="match status" value="1"/>
</dbReference>
<evidence type="ECO:0000256" key="3">
    <source>
        <dbReference type="ARBA" id="ARBA00023163"/>
    </source>
</evidence>
<evidence type="ECO:0000313" key="7">
    <source>
        <dbReference type="EMBL" id="RJT80841.1"/>
    </source>
</evidence>
<keyword evidence="3" id="KW-0804">Transcription</keyword>
<organism evidence="7 8">
    <name type="scientific">Arthrobacter cheniae</name>
    <dbReference type="NCBI Taxonomy" id="1258888"/>
    <lineage>
        <taxon>Bacteria</taxon>
        <taxon>Bacillati</taxon>
        <taxon>Actinomycetota</taxon>
        <taxon>Actinomycetes</taxon>
        <taxon>Micrococcales</taxon>
        <taxon>Micrococcaceae</taxon>
        <taxon>Arthrobacter</taxon>
    </lineage>
</organism>
<evidence type="ECO:0000256" key="2">
    <source>
        <dbReference type="ARBA" id="ARBA00023125"/>
    </source>
</evidence>
<feature type="domain" description="HTH iclR-type" evidence="5">
    <location>
        <begin position="6"/>
        <end position="66"/>
    </location>
</feature>
<comment type="caution">
    <text evidence="7">The sequence shown here is derived from an EMBL/GenBank/DDBJ whole genome shotgun (WGS) entry which is preliminary data.</text>
</comment>
<evidence type="ECO:0000259" key="6">
    <source>
        <dbReference type="PROSITE" id="PS51078"/>
    </source>
</evidence>
<dbReference type="AlphaFoldDB" id="A0A3A5M5I4"/>
<sequence length="241" mass="24655">MPEPSTRTVERALVLLGAVCDAGSLTLADAARVTELSASTALRLLRTLEGTGFVRRDGLGSYRPGLRVVQLGAQALGHESLVSLAEPALERLVEMTGESAYLSVPSHDGEGVYLAMREGTHSVRHASWVGRSLPLGGTAVGAVLRGGHPAEGFVVVRNGIEADVTAIASPVSPGGRAVAAISVVVPSYRITGAEARRIGKLVAAEAAALLTHTGSAEPGGSAEDLPVDADPLQQDLTGETA</sequence>
<name>A0A3A5M5I4_9MICC</name>
<dbReference type="PANTHER" id="PTHR30136:SF24">
    <property type="entry name" value="HTH-TYPE TRANSCRIPTIONAL REPRESSOR ALLR"/>
    <property type="match status" value="1"/>
</dbReference>
<dbReference type="OrthoDB" id="7274111at2"/>